<dbReference type="Gene3D" id="3.40.50.2300">
    <property type="match status" value="2"/>
</dbReference>
<evidence type="ECO:0000259" key="3">
    <source>
        <dbReference type="Pfam" id="PF13407"/>
    </source>
</evidence>
<evidence type="ECO:0000313" key="5">
    <source>
        <dbReference type="Proteomes" id="UP000279859"/>
    </source>
</evidence>
<comment type="subcellular location">
    <subcellularLocation>
        <location evidence="1">Cell envelope</location>
    </subcellularLocation>
</comment>
<dbReference type="InterPro" id="IPR050555">
    <property type="entry name" value="Bact_Solute-Bind_Prot2"/>
</dbReference>
<dbReference type="InterPro" id="IPR025997">
    <property type="entry name" value="SBP_2_dom"/>
</dbReference>
<dbReference type="GO" id="GO:0030246">
    <property type="term" value="F:carbohydrate binding"/>
    <property type="evidence" value="ECO:0007669"/>
    <property type="project" value="TreeGrafter"/>
</dbReference>
<feature type="domain" description="Periplasmic binding protein" evidence="3">
    <location>
        <begin position="111"/>
        <end position="365"/>
    </location>
</feature>
<dbReference type="AlphaFoldDB" id="A0A3M8LCJ1"/>
<reference evidence="4 5" key="1">
    <citation type="submission" date="2018-11" db="EMBL/GenBank/DDBJ databases">
        <title>Cryobacterium sp. nov., isolated from rhizosphere soil of lettuce.</title>
        <authorList>
            <person name="Wang Y."/>
        </authorList>
    </citation>
    <scope>NUCLEOTIDE SEQUENCE [LARGE SCALE GENOMIC DNA]</scope>
    <source>
        <strain evidence="4 5">NEAU-85</strain>
    </source>
</reference>
<dbReference type="Proteomes" id="UP000279859">
    <property type="component" value="Unassembled WGS sequence"/>
</dbReference>
<keyword evidence="5" id="KW-1185">Reference proteome</keyword>
<comment type="similarity">
    <text evidence="2">Belongs to the bacterial solute-binding protein 2 family.</text>
</comment>
<dbReference type="Pfam" id="PF13407">
    <property type="entry name" value="Peripla_BP_4"/>
    <property type="match status" value="1"/>
</dbReference>
<dbReference type="SUPFAM" id="SSF53822">
    <property type="entry name" value="Periplasmic binding protein-like I"/>
    <property type="match status" value="1"/>
</dbReference>
<proteinExistence type="inferred from homology"/>
<gene>
    <name evidence="4" type="ORF">EEJ31_08985</name>
</gene>
<dbReference type="PANTHER" id="PTHR30036">
    <property type="entry name" value="D-XYLOSE-BINDING PERIPLASMIC PROTEIN"/>
    <property type="match status" value="1"/>
</dbReference>
<name>A0A3M8LCJ1_9MICO</name>
<comment type="caution">
    <text evidence="4">The sequence shown here is derived from an EMBL/GenBank/DDBJ whole genome shotgun (WGS) entry which is preliminary data.</text>
</comment>
<evidence type="ECO:0000256" key="1">
    <source>
        <dbReference type="ARBA" id="ARBA00004196"/>
    </source>
</evidence>
<evidence type="ECO:0000256" key="2">
    <source>
        <dbReference type="ARBA" id="ARBA00007639"/>
    </source>
</evidence>
<dbReference type="OrthoDB" id="7322203at2"/>
<sequence>MTTSVPATAAGPKKGKKVHQIGSKTTTFGVAAIVILALSGCAPGSNTAGAAQPDSGTPTANSWFDQTQFDLENAERTATFTGDPSTPYLQYIEGEMVDPAPFKADGPKKVCFSNAALSNTWRQTGWITMNQQLKVLQGQGIISGMETRNAQDSDDTQVADIDYFIKENNCDAFIIAPNSPQATAPAVQRACDTGKPVIIFDRGAGTDCETVFVHSVGGMAWGIDSATFVADNVAKGGRVIALRTAPGVDVFEQRWAAAQHIFDKAGLKVTDYITGADPTKIKSTITDEIAKGDIDAVWVDLADQAVPAVESFEDAGKDIPIVTGEDSLAYLRAWQDKGFKGFASVYSAFQWRTALLATAMLFEGKPIPKDWVLPQVPVTKDDLDAVVAANKGMPDGHYSSFGGENLPGFPTVWQNRTMP</sequence>
<dbReference type="GO" id="GO:0030288">
    <property type="term" value="C:outer membrane-bounded periplasmic space"/>
    <property type="evidence" value="ECO:0007669"/>
    <property type="project" value="TreeGrafter"/>
</dbReference>
<organism evidence="4 5">
    <name type="scientific">Cryobacterium tepidiphilum</name>
    <dbReference type="NCBI Taxonomy" id="2486026"/>
    <lineage>
        <taxon>Bacteria</taxon>
        <taxon>Bacillati</taxon>
        <taxon>Actinomycetota</taxon>
        <taxon>Actinomycetes</taxon>
        <taxon>Micrococcales</taxon>
        <taxon>Microbacteriaceae</taxon>
        <taxon>Cryobacterium</taxon>
    </lineage>
</organism>
<dbReference type="PANTHER" id="PTHR30036:SF7">
    <property type="entry name" value="ABC TRANSPORTER PERIPLASMIC-BINDING PROTEIN YPHF"/>
    <property type="match status" value="1"/>
</dbReference>
<protein>
    <submittedName>
        <fullName evidence="4">ABC transporter substrate-binding protein</fullName>
    </submittedName>
</protein>
<dbReference type="EMBL" id="RDSR01000013">
    <property type="protein sequence ID" value="RNE62208.1"/>
    <property type="molecule type" value="Genomic_DNA"/>
</dbReference>
<evidence type="ECO:0000313" key="4">
    <source>
        <dbReference type="EMBL" id="RNE62208.1"/>
    </source>
</evidence>
<accession>A0A3M8LCJ1</accession>
<dbReference type="InterPro" id="IPR028082">
    <property type="entry name" value="Peripla_BP_I"/>
</dbReference>